<accession>A0ABR0NKD3</accession>
<organism evidence="1 2">
    <name type="scientific">Gossypium arboreum</name>
    <name type="common">Tree cotton</name>
    <name type="synonym">Gossypium nanking</name>
    <dbReference type="NCBI Taxonomy" id="29729"/>
    <lineage>
        <taxon>Eukaryota</taxon>
        <taxon>Viridiplantae</taxon>
        <taxon>Streptophyta</taxon>
        <taxon>Embryophyta</taxon>
        <taxon>Tracheophyta</taxon>
        <taxon>Spermatophyta</taxon>
        <taxon>Magnoliopsida</taxon>
        <taxon>eudicotyledons</taxon>
        <taxon>Gunneridae</taxon>
        <taxon>Pentapetalae</taxon>
        <taxon>rosids</taxon>
        <taxon>malvids</taxon>
        <taxon>Malvales</taxon>
        <taxon>Malvaceae</taxon>
        <taxon>Malvoideae</taxon>
        <taxon>Gossypium</taxon>
    </lineage>
</organism>
<dbReference type="EMBL" id="JARKNE010000010">
    <property type="protein sequence ID" value="KAK5794656.1"/>
    <property type="molecule type" value="Genomic_DNA"/>
</dbReference>
<reference evidence="1 2" key="1">
    <citation type="submission" date="2023-03" db="EMBL/GenBank/DDBJ databases">
        <title>WGS of Gossypium arboreum.</title>
        <authorList>
            <person name="Yu D."/>
        </authorList>
    </citation>
    <scope>NUCLEOTIDE SEQUENCE [LARGE SCALE GENOMIC DNA]</scope>
    <source>
        <tissue evidence="1">Leaf</tissue>
    </source>
</reference>
<gene>
    <name evidence="1" type="ORF">PVK06_035895</name>
</gene>
<protein>
    <submittedName>
        <fullName evidence="1">Uncharacterized protein</fullName>
    </submittedName>
</protein>
<dbReference type="Proteomes" id="UP001358586">
    <property type="component" value="Chromosome 10"/>
</dbReference>
<keyword evidence="2" id="KW-1185">Reference proteome</keyword>
<name>A0ABR0NKD3_GOSAR</name>
<comment type="caution">
    <text evidence="1">The sequence shown here is derived from an EMBL/GenBank/DDBJ whole genome shotgun (WGS) entry which is preliminary data.</text>
</comment>
<evidence type="ECO:0000313" key="1">
    <source>
        <dbReference type="EMBL" id="KAK5794656.1"/>
    </source>
</evidence>
<proteinExistence type="predicted"/>
<sequence length="118" mass="12870">MQSDKVSVTVETQALAAFLRSSFFLRFLRGVFLEDPGMEWCDRPGYSPSFQCLFLSETAPATADGTMKEFGGWGLDLGMGSGRSRAEESREEEKERDIEDAIGLKCGSLGAIQLSSSS</sequence>
<evidence type="ECO:0000313" key="2">
    <source>
        <dbReference type="Proteomes" id="UP001358586"/>
    </source>
</evidence>